<dbReference type="Pfam" id="PF11965">
    <property type="entry name" value="DUF3479"/>
    <property type="match status" value="1"/>
</dbReference>
<evidence type="ECO:0000256" key="1">
    <source>
        <dbReference type="ARBA" id="ARBA00010851"/>
    </source>
</evidence>
<feature type="compositionally biased region" description="Basic and acidic residues" evidence="10">
    <location>
        <begin position="1239"/>
        <end position="1254"/>
    </location>
</feature>
<evidence type="ECO:0000259" key="12">
    <source>
        <dbReference type="Pfam" id="PF11965"/>
    </source>
</evidence>
<dbReference type="STRING" id="867345.SAMN05421693_1196"/>
<evidence type="ECO:0000256" key="8">
    <source>
        <dbReference type="ARBA" id="ARBA00023444"/>
    </source>
</evidence>
<feature type="region of interest" description="Disordered" evidence="10">
    <location>
        <begin position="1233"/>
        <end position="1262"/>
    </location>
</feature>
<dbReference type="NCBIfam" id="TIGR02025">
    <property type="entry name" value="BchH"/>
    <property type="match status" value="1"/>
</dbReference>
<dbReference type="GO" id="GO:0005524">
    <property type="term" value="F:ATP binding"/>
    <property type="evidence" value="ECO:0007669"/>
    <property type="project" value="UniProtKB-KW"/>
</dbReference>
<gene>
    <name evidence="13" type="ORF">SAMN05421693_1196</name>
</gene>
<evidence type="ECO:0000256" key="10">
    <source>
        <dbReference type="SAM" id="MobiDB-lite"/>
    </source>
</evidence>
<evidence type="ECO:0000256" key="3">
    <source>
        <dbReference type="ARBA" id="ARBA00022531"/>
    </source>
</evidence>
<dbReference type="Proteomes" id="UP000199496">
    <property type="component" value="Unassembled WGS sequence"/>
</dbReference>
<reference evidence="13 14" key="1">
    <citation type="submission" date="2016-10" db="EMBL/GenBank/DDBJ databases">
        <authorList>
            <person name="de Groot N.N."/>
        </authorList>
    </citation>
    <scope>NUCLEOTIDE SEQUENCE [LARGE SCALE GENOMIC DNA]</scope>
    <source>
        <strain evidence="13 14">B7-7</strain>
    </source>
</reference>
<dbReference type="RefSeq" id="WP_090207497.1">
    <property type="nucleotide sequence ID" value="NZ_FOFO01000019.1"/>
</dbReference>
<dbReference type="InterPro" id="IPR022571">
    <property type="entry name" value="Mg_chelatase_H_N"/>
</dbReference>
<evidence type="ECO:0000313" key="14">
    <source>
        <dbReference type="Proteomes" id="UP000199496"/>
    </source>
</evidence>
<dbReference type="EC" id="6.6.1.1" evidence="2"/>
<dbReference type="NCBIfam" id="NF009942">
    <property type="entry name" value="PRK13405.1"/>
    <property type="match status" value="1"/>
</dbReference>
<comment type="catalytic activity">
    <reaction evidence="9">
        <text>protoporphyrin IX + Mg(2+) + ATP + H2O = Mg-protoporphyrin IX + ADP + phosphate + 3 H(+)</text>
        <dbReference type="Rhea" id="RHEA:13961"/>
        <dbReference type="ChEBI" id="CHEBI:15377"/>
        <dbReference type="ChEBI" id="CHEBI:15378"/>
        <dbReference type="ChEBI" id="CHEBI:18420"/>
        <dbReference type="ChEBI" id="CHEBI:30616"/>
        <dbReference type="ChEBI" id="CHEBI:43474"/>
        <dbReference type="ChEBI" id="CHEBI:57306"/>
        <dbReference type="ChEBI" id="CHEBI:60492"/>
        <dbReference type="ChEBI" id="CHEBI:456216"/>
        <dbReference type="EC" id="6.6.1.1"/>
    </reaction>
</comment>
<keyword evidence="7" id="KW-0149">Chlorophyll biosynthesis</keyword>
<organism evidence="13 14">
    <name type="scientific">Ectothiorhodospira magna</name>
    <dbReference type="NCBI Taxonomy" id="867345"/>
    <lineage>
        <taxon>Bacteria</taxon>
        <taxon>Pseudomonadati</taxon>
        <taxon>Pseudomonadota</taxon>
        <taxon>Gammaproteobacteria</taxon>
        <taxon>Chromatiales</taxon>
        <taxon>Ectothiorhodospiraceae</taxon>
        <taxon>Ectothiorhodospira</taxon>
    </lineage>
</organism>
<keyword evidence="6" id="KW-0067">ATP-binding</keyword>
<dbReference type="PANTHER" id="PTHR44119:SF1">
    <property type="entry name" value="MAGNESIUM-CHELATASE SUBUNIT CHLH, CHLOROPLASTIC"/>
    <property type="match status" value="1"/>
</dbReference>
<comment type="similarity">
    <text evidence="1">Belongs to the Mg-chelatase subunit H family.</text>
</comment>
<dbReference type="AlphaFoldDB" id="A0A1H9DU28"/>
<keyword evidence="5" id="KW-0547">Nucleotide-binding</keyword>
<evidence type="ECO:0000256" key="9">
    <source>
        <dbReference type="ARBA" id="ARBA00048693"/>
    </source>
</evidence>
<keyword evidence="4" id="KW-0436">Ligase</keyword>
<sequence>MATKPKSTVDHTPVRVVIVTMDTHLASATDRARIKLQKDLPGLTLSLHAASEWQGNQEALDACLADIEQADIIVATMLFLEDQYKPIVPALEARRDTCDALICAMSAADVTKLTHMGSFDMSKPSSGPMTLLKRLRGNKDKESGGTAGAQQMKMLRRIPQLLRFIPGTAQDVRAYFLTLQYWLGGSEENMSNMIRFLVDRYAAGPRAALKGKVSSSMPVEYPETGIYHPDMQPRISDRLQDLPARWSDKNAKGRVGVLVLRSYVLAGNAGHYDPVIRRLEEEGMQVVPAFASGLDARPAIEKFFMKDGRPTVDAVVSLTGFSLVGGPAYNDARAAEEILSRLDVPYVAAHPVEFQTLDQWGNSDRGLLPVESTIMVAIPELDGSTVPMVYGGRPGGEGATCQGCDTPCTFTQVENPQDMFTCKERTTMLVARICKLVALRRSERAQRKVAIVLFNFPPNAGNTGTAAYLAVFESLFNTLKAMKAEGYQVDVPENADALREAVINGNREQYGSDANVHTLIPAEEHVRRERWLKQIESQWGAAPGKLLSNGSSILVQGRQFGNVLVAVQPSFGYEGDPMRLLFEHGFAPTHAFSAFYRYLREDFKAHAVLHFGTHGALEFMPGKQVGMSGTCWPDRLIGDLPNLYLYASNNPSEGAIAKRRAGATLISYLTPPVAHAGLYRGLLDLKSSLERWRGLEPEQAHQREELAALIQSQAAELELCKAEPLWDVSDAGDADTQILKLNEQILELEYTLIPHGLHVVGQPLSEEERVDMLLSMAEATDESRPDRDLIEALVRTGSADKAVKQTGAQVDDATLERLRELANADHLLAQETELEGILKALDGRYLRPAPGGDVMRTPEVLPTGRNLHGFDPFRIPSAYALKDGARQAERLLARHVEEGNPLPESIALVLWGSDNLKTEGSQIGQALALVGARPRFDNYGRLAGATLIPLEELGRPRVDVVITLSGIFRDLLPLQIKLLAEATFLAASADEPLDQNFVRAHALAYQEKHGCDLETAALRVYGNADGAYGSNVNNLVENGRWNDEDELADTYTQRKGFAYGLSGRPVKQDALLKSMLADVQLTYQNLDSVELGITTVDNYFDTLGGISRAVRQARGGQDTPVYIGDQTKGDGTVRTLSEQVALETRTRMLNPKWYEGALKHGYEGVRQIEVHITNTMGWSATTGQVQPWVYQQLSETFMLDPEMRERLAALNPTASAKMANRLLEASERNYWQPDEETLEALRRAGEELEDRLEGTYEQPPAA</sequence>
<evidence type="ECO:0000256" key="2">
    <source>
        <dbReference type="ARBA" id="ARBA00012825"/>
    </source>
</evidence>
<evidence type="ECO:0000256" key="4">
    <source>
        <dbReference type="ARBA" id="ARBA00022598"/>
    </source>
</evidence>
<evidence type="ECO:0000256" key="5">
    <source>
        <dbReference type="ARBA" id="ARBA00022741"/>
    </source>
</evidence>
<feature type="domain" description="Magnesium chelatase subunit H N-terminal" evidence="12">
    <location>
        <begin position="15"/>
        <end position="176"/>
    </location>
</feature>
<keyword evidence="14" id="KW-1185">Reference proteome</keyword>
<dbReference type="InterPro" id="IPR011771">
    <property type="entry name" value="BchH"/>
</dbReference>
<dbReference type="GO" id="GO:0016851">
    <property type="term" value="F:magnesium chelatase activity"/>
    <property type="evidence" value="ECO:0007669"/>
    <property type="project" value="UniProtKB-EC"/>
</dbReference>
<proteinExistence type="inferred from homology"/>
<comment type="pathway">
    <text evidence="8">Porphyrin-containing compound metabolism.</text>
</comment>
<dbReference type="EMBL" id="FOFO01000019">
    <property type="protein sequence ID" value="SEQ16976.1"/>
    <property type="molecule type" value="Genomic_DNA"/>
</dbReference>
<accession>A0A1H9DU28</accession>
<dbReference type="CDD" id="cd10150">
    <property type="entry name" value="CobN_like"/>
    <property type="match status" value="1"/>
</dbReference>
<protein>
    <recommendedName>
        <fullName evidence="2">magnesium chelatase</fullName>
        <ecNumber evidence="2">6.6.1.1</ecNumber>
    </recommendedName>
</protein>
<evidence type="ECO:0000313" key="13">
    <source>
        <dbReference type="EMBL" id="SEQ16976.1"/>
    </source>
</evidence>
<evidence type="ECO:0000259" key="11">
    <source>
        <dbReference type="Pfam" id="PF02514"/>
    </source>
</evidence>
<keyword evidence="3" id="KW-0602">Photosynthesis</keyword>
<dbReference type="PANTHER" id="PTHR44119">
    <property type="entry name" value="MAGNESIUM-CHELATASE SUBUNIT CHLH, CHLOROPLASTIC"/>
    <property type="match status" value="1"/>
</dbReference>
<name>A0A1H9DU28_9GAMM</name>
<dbReference type="GO" id="GO:0015995">
    <property type="term" value="P:chlorophyll biosynthetic process"/>
    <property type="evidence" value="ECO:0007669"/>
    <property type="project" value="UniProtKB-KW"/>
</dbReference>
<dbReference type="GO" id="GO:0015979">
    <property type="term" value="P:photosynthesis"/>
    <property type="evidence" value="ECO:0007669"/>
    <property type="project" value="UniProtKB-KW"/>
</dbReference>
<dbReference type="InterPro" id="IPR003672">
    <property type="entry name" value="CobN/Mg_chltase"/>
</dbReference>
<dbReference type="OrthoDB" id="9757976at2"/>
<evidence type="ECO:0000256" key="7">
    <source>
        <dbReference type="ARBA" id="ARBA00023171"/>
    </source>
</evidence>
<dbReference type="Pfam" id="PF02514">
    <property type="entry name" value="CobN-Mg_chel"/>
    <property type="match status" value="1"/>
</dbReference>
<feature type="domain" description="CobN/magnesium chelatase" evidence="11">
    <location>
        <begin position="180"/>
        <end position="1238"/>
    </location>
</feature>
<evidence type="ECO:0000256" key="6">
    <source>
        <dbReference type="ARBA" id="ARBA00022840"/>
    </source>
</evidence>